<name>A0A813H3T2_POLGL</name>
<keyword evidence="2" id="KW-0677">Repeat</keyword>
<dbReference type="EMBL" id="CAJNNV010030389">
    <property type="protein sequence ID" value="CAE8632376.1"/>
    <property type="molecule type" value="Genomic_DNA"/>
</dbReference>
<keyword evidence="5" id="KW-1185">Reference proteome</keyword>
<dbReference type="PANTHER" id="PTHR19229:SF36">
    <property type="entry name" value="ATP-BINDING CASSETTE SUB-FAMILY A MEMBER 2"/>
    <property type="match status" value="1"/>
</dbReference>
<sequence>MERDTGRARQRLGYCPQFDALLELLTVQDHLELFASIRGLPKEAVESTLVDFKLVKMADRRADLLSGGNKRKLSAAIALMGSPALAILD</sequence>
<dbReference type="GO" id="GO:0140359">
    <property type="term" value="F:ABC-type transporter activity"/>
    <property type="evidence" value="ECO:0007669"/>
    <property type="project" value="InterPro"/>
</dbReference>
<dbReference type="InterPro" id="IPR003439">
    <property type="entry name" value="ABC_transporter-like_ATP-bd"/>
</dbReference>
<dbReference type="Gene3D" id="3.40.50.300">
    <property type="entry name" value="P-loop containing nucleotide triphosphate hydrolases"/>
    <property type="match status" value="1"/>
</dbReference>
<dbReference type="GO" id="GO:0005524">
    <property type="term" value="F:ATP binding"/>
    <property type="evidence" value="ECO:0007669"/>
    <property type="project" value="InterPro"/>
</dbReference>
<dbReference type="GO" id="GO:0016887">
    <property type="term" value="F:ATP hydrolysis activity"/>
    <property type="evidence" value="ECO:0007669"/>
    <property type="project" value="InterPro"/>
</dbReference>
<dbReference type="GO" id="GO:0016020">
    <property type="term" value="C:membrane"/>
    <property type="evidence" value="ECO:0007669"/>
    <property type="project" value="InterPro"/>
</dbReference>
<dbReference type="OrthoDB" id="311765at2759"/>
<protein>
    <recommendedName>
        <fullName evidence="3">ABC transporter domain-containing protein</fullName>
    </recommendedName>
</protein>
<evidence type="ECO:0000259" key="3">
    <source>
        <dbReference type="Pfam" id="PF00005"/>
    </source>
</evidence>
<keyword evidence="1" id="KW-0813">Transport</keyword>
<feature type="non-terminal residue" evidence="4">
    <location>
        <position position="1"/>
    </location>
</feature>
<dbReference type="Proteomes" id="UP000654075">
    <property type="component" value="Unassembled WGS sequence"/>
</dbReference>
<evidence type="ECO:0000256" key="1">
    <source>
        <dbReference type="ARBA" id="ARBA00022448"/>
    </source>
</evidence>
<dbReference type="InterPro" id="IPR026082">
    <property type="entry name" value="ABCA"/>
</dbReference>
<dbReference type="GO" id="GO:0005319">
    <property type="term" value="F:lipid transporter activity"/>
    <property type="evidence" value="ECO:0007669"/>
    <property type="project" value="TreeGrafter"/>
</dbReference>
<comment type="caution">
    <text evidence="4">The sequence shown here is derived from an EMBL/GenBank/DDBJ whole genome shotgun (WGS) entry which is preliminary data.</text>
</comment>
<dbReference type="AlphaFoldDB" id="A0A813H3T2"/>
<evidence type="ECO:0000313" key="4">
    <source>
        <dbReference type="EMBL" id="CAE8632376.1"/>
    </source>
</evidence>
<evidence type="ECO:0000313" key="5">
    <source>
        <dbReference type="Proteomes" id="UP000654075"/>
    </source>
</evidence>
<accession>A0A813H3T2</accession>
<proteinExistence type="predicted"/>
<evidence type="ECO:0000256" key="2">
    <source>
        <dbReference type="ARBA" id="ARBA00022737"/>
    </source>
</evidence>
<reference evidence="4" key="1">
    <citation type="submission" date="2021-02" db="EMBL/GenBank/DDBJ databases">
        <authorList>
            <person name="Dougan E. K."/>
            <person name="Rhodes N."/>
            <person name="Thang M."/>
            <person name="Chan C."/>
        </authorList>
    </citation>
    <scope>NUCLEOTIDE SEQUENCE</scope>
</reference>
<dbReference type="PANTHER" id="PTHR19229">
    <property type="entry name" value="ATP-BINDING CASSETTE TRANSPORTER SUBFAMILY A ABCA"/>
    <property type="match status" value="1"/>
</dbReference>
<dbReference type="Pfam" id="PF00005">
    <property type="entry name" value="ABC_tran"/>
    <property type="match status" value="1"/>
</dbReference>
<dbReference type="SUPFAM" id="SSF52540">
    <property type="entry name" value="P-loop containing nucleoside triphosphate hydrolases"/>
    <property type="match status" value="1"/>
</dbReference>
<gene>
    <name evidence="4" type="ORF">PGLA1383_LOCUS48355</name>
</gene>
<feature type="domain" description="ABC transporter" evidence="3">
    <location>
        <begin position="5"/>
        <end position="89"/>
    </location>
</feature>
<organism evidence="4 5">
    <name type="scientific">Polarella glacialis</name>
    <name type="common">Dinoflagellate</name>
    <dbReference type="NCBI Taxonomy" id="89957"/>
    <lineage>
        <taxon>Eukaryota</taxon>
        <taxon>Sar</taxon>
        <taxon>Alveolata</taxon>
        <taxon>Dinophyceae</taxon>
        <taxon>Suessiales</taxon>
        <taxon>Suessiaceae</taxon>
        <taxon>Polarella</taxon>
    </lineage>
</organism>
<dbReference type="InterPro" id="IPR027417">
    <property type="entry name" value="P-loop_NTPase"/>
</dbReference>